<name>A0ABY2XUP2_9PAST</name>
<evidence type="ECO:0000256" key="2">
    <source>
        <dbReference type="ARBA" id="ARBA00022801"/>
    </source>
</evidence>
<dbReference type="InterPro" id="IPR014016">
    <property type="entry name" value="UvrD-like_ATP-bd"/>
</dbReference>
<accession>A0ABY2XUP2</accession>
<dbReference type="EMBL" id="VDGV01000098">
    <property type="protein sequence ID" value="TNG89386.1"/>
    <property type="molecule type" value="Genomic_DNA"/>
</dbReference>
<reference evidence="7 8" key="1">
    <citation type="submission" date="2019-05" db="EMBL/GenBank/DDBJ databases">
        <title>Pasteurellaceae isolates from reptiles.</title>
        <authorList>
            <person name="Bojesen A.M."/>
            <person name="Lund E."/>
        </authorList>
    </citation>
    <scope>NUCLEOTIDE SEQUENCE [LARGE SCALE GENOMIC DNA]</scope>
    <source>
        <strain evidence="7 8">ELNT2x</strain>
    </source>
</reference>
<feature type="domain" description="UvrD-like helicase ATP-binding" evidence="6">
    <location>
        <begin position="17"/>
        <end position="88"/>
    </location>
</feature>
<gene>
    <name evidence="7" type="ORF">FHQ21_10245</name>
</gene>
<dbReference type="Pfam" id="PF00580">
    <property type="entry name" value="UvrD-helicase"/>
    <property type="match status" value="1"/>
</dbReference>
<evidence type="ECO:0000256" key="5">
    <source>
        <dbReference type="ARBA" id="ARBA00034923"/>
    </source>
</evidence>
<dbReference type="PANTHER" id="PTHR11070">
    <property type="entry name" value="UVRD / RECB / PCRA DNA HELICASE FAMILY MEMBER"/>
    <property type="match status" value="1"/>
</dbReference>
<sequence>MNNVDDEIYSYVTGNPPKSFLLFAGAGSGKTRTLVNVLEKIKKEHGGNLFRKGQKVKVITFTNAACEEINHRLQYDYTFSVSTIHSFSWE</sequence>
<dbReference type="SUPFAM" id="SSF52540">
    <property type="entry name" value="P-loop containing nucleoside triphosphate hydrolases"/>
    <property type="match status" value="1"/>
</dbReference>
<dbReference type="Proteomes" id="UP000305526">
    <property type="component" value="Unassembled WGS sequence"/>
</dbReference>
<dbReference type="InterPro" id="IPR000212">
    <property type="entry name" value="DNA_helicase_UvrD/REP"/>
</dbReference>
<dbReference type="InterPro" id="IPR027417">
    <property type="entry name" value="P-loop_NTPase"/>
</dbReference>
<keyword evidence="4" id="KW-0067">ATP-binding</keyword>
<evidence type="ECO:0000256" key="3">
    <source>
        <dbReference type="ARBA" id="ARBA00022806"/>
    </source>
</evidence>
<evidence type="ECO:0000256" key="1">
    <source>
        <dbReference type="ARBA" id="ARBA00022741"/>
    </source>
</evidence>
<dbReference type="PANTHER" id="PTHR11070:SF2">
    <property type="entry name" value="ATP-DEPENDENT DNA HELICASE SRS2"/>
    <property type="match status" value="1"/>
</dbReference>
<evidence type="ECO:0000256" key="4">
    <source>
        <dbReference type="ARBA" id="ARBA00022840"/>
    </source>
</evidence>
<keyword evidence="2" id="KW-0378">Hydrolase</keyword>
<evidence type="ECO:0000313" key="7">
    <source>
        <dbReference type="EMBL" id="TNG89386.1"/>
    </source>
</evidence>
<keyword evidence="3 7" id="KW-0347">Helicase</keyword>
<organism evidence="7 8">
    <name type="scientific">Testudinibacter aquarius</name>
    <dbReference type="NCBI Taxonomy" id="1524974"/>
    <lineage>
        <taxon>Bacteria</taxon>
        <taxon>Pseudomonadati</taxon>
        <taxon>Pseudomonadota</taxon>
        <taxon>Gammaproteobacteria</taxon>
        <taxon>Pasteurellales</taxon>
        <taxon>Pasteurellaceae</taxon>
        <taxon>Testudinibacter</taxon>
    </lineage>
</organism>
<comment type="caution">
    <text evidence="7">The sequence shown here is derived from an EMBL/GenBank/DDBJ whole genome shotgun (WGS) entry which is preliminary data.</text>
</comment>
<protein>
    <recommendedName>
        <fullName evidence="5">DNA 3'-5' helicase II</fullName>
    </recommendedName>
</protein>
<keyword evidence="8" id="KW-1185">Reference proteome</keyword>
<evidence type="ECO:0000313" key="8">
    <source>
        <dbReference type="Proteomes" id="UP000305526"/>
    </source>
</evidence>
<evidence type="ECO:0000259" key="6">
    <source>
        <dbReference type="Pfam" id="PF00580"/>
    </source>
</evidence>
<keyword evidence="1" id="KW-0547">Nucleotide-binding</keyword>
<feature type="non-terminal residue" evidence="7">
    <location>
        <position position="90"/>
    </location>
</feature>
<dbReference type="Gene3D" id="3.40.50.300">
    <property type="entry name" value="P-loop containing nucleotide triphosphate hydrolases"/>
    <property type="match status" value="1"/>
</dbReference>
<dbReference type="RefSeq" id="WP_176551976.1">
    <property type="nucleotide sequence ID" value="NZ_VDGV01000098.1"/>
</dbReference>
<proteinExistence type="predicted"/>
<dbReference type="GO" id="GO:0004386">
    <property type="term" value="F:helicase activity"/>
    <property type="evidence" value="ECO:0007669"/>
    <property type="project" value="UniProtKB-KW"/>
</dbReference>